<dbReference type="EMBL" id="JBBPBM010000274">
    <property type="protein sequence ID" value="KAK8498249.1"/>
    <property type="molecule type" value="Genomic_DNA"/>
</dbReference>
<accession>A0ABR2AVP5</accession>
<keyword evidence="2" id="KW-1185">Reference proteome</keyword>
<dbReference type="Proteomes" id="UP001472677">
    <property type="component" value="Unassembled WGS sequence"/>
</dbReference>
<protein>
    <recommendedName>
        <fullName evidence="3">RNase H type-1 domain-containing protein</fullName>
    </recommendedName>
</protein>
<organism evidence="1 2">
    <name type="scientific">Hibiscus sabdariffa</name>
    <name type="common">roselle</name>
    <dbReference type="NCBI Taxonomy" id="183260"/>
    <lineage>
        <taxon>Eukaryota</taxon>
        <taxon>Viridiplantae</taxon>
        <taxon>Streptophyta</taxon>
        <taxon>Embryophyta</taxon>
        <taxon>Tracheophyta</taxon>
        <taxon>Spermatophyta</taxon>
        <taxon>Magnoliopsida</taxon>
        <taxon>eudicotyledons</taxon>
        <taxon>Gunneridae</taxon>
        <taxon>Pentapetalae</taxon>
        <taxon>rosids</taxon>
        <taxon>malvids</taxon>
        <taxon>Malvales</taxon>
        <taxon>Malvaceae</taxon>
        <taxon>Malvoideae</taxon>
        <taxon>Hibiscus</taxon>
    </lineage>
</organism>
<evidence type="ECO:0000313" key="1">
    <source>
        <dbReference type="EMBL" id="KAK8498249.1"/>
    </source>
</evidence>
<gene>
    <name evidence="1" type="ORF">V6N12_000518</name>
</gene>
<evidence type="ECO:0008006" key="3">
    <source>
        <dbReference type="Google" id="ProtNLM"/>
    </source>
</evidence>
<proteinExistence type="predicted"/>
<evidence type="ECO:0000313" key="2">
    <source>
        <dbReference type="Proteomes" id="UP001472677"/>
    </source>
</evidence>
<comment type="caution">
    <text evidence="1">The sequence shown here is derived from an EMBL/GenBank/DDBJ whole genome shotgun (WGS) entry which is preliminary data.</text>
</comment>
<reference evidence="1 2" key="1">
    <citation type="journal article" date="2024" name="G3 (Bethesda)">
        <title>Genome assembly of Hibiscus sabdariffa L. provides insights into metabolisms of medicinal natural products.</title>
        <authorList>
            <person name="Kim T."/>
        </authorList>
    </citation>
    <scope>NUCLEOTIDE SEQUENCE [LARGE SCALE GENOMIC DNA]</scope>
    <source>
        <strain evidence="1">TK-2024</strain>
        <tissue evidence="1">Old leaves</tissue>
    </source>
</reference>
<name>A0ABR2AVP5_9ROSI</name>
<sequence>MDATSVEILALREAIFLFKASMWSKTWKLILQTDCAVCGEWLCNPTEAPNVFKGTVMECLKVCPDQEWSIFVISRAANATAVKLAKGREWCYKRCMFPGRGYWKMCVMLLNRYNDCGESWWQGIVCLPQCCTWLRRPSLTPLVLKNLVSECSATTRILKWELILVNVEMDTRADRLANAGFEYGEVMSSDHL</sequence>